<comment type="caution">
    <text evidence="2">The sequence shown here is derived from an EMBL/GenBank/DDBJ whole genome shotgun (WGS) entry which is preliminary data.</text>
</comment>
<reference evidence="2 3" key="1">
    <citation type="submission" date="2012-10" db="EMBL/GenBank/DDBJ databases">
        <title>Genome assembly of Amycolatopsis azurea DSM 43854.</title>
        <authorList>
            <person name="Khatri I."/>
            <person name="Kaur I."/>
            <person name="Subramanian S."/>
            <person name="Mayilraj S."/>
        </authorList>
    </citation>
    <scope>NUCLEOTIDE SEQUENCE [LARGE SCALE GENOMIC DNA]</scope>
    <source>
        <strain evidence="2 3">DSM 43854</strain>
    </source>
</reference>
<organism evidence="2 3">
    <name type="scientific">Amycolatopsis azurea DSM 43854</name>
    <dbReference type="NCBI Taxonomy" id="1238180"/>
    <lineage>
        <taxon>Bacteria</taxon>
        <taxon>Bacillati</taxon>
        <taxon>Actinomycetota</taxon>
        <taxon>Actinomycetes</taxon>
        <taxon>Pseudonocardiales</taxon>
        <taxon>Pseudonocardiaceae</taxon>
        <taxon>Amycolatopsis</taxon>
    </lineage>
</organism>
<dbReference type="EMBL" id="ANMG01000005">
    <property type="protein sequence ID" value="EMD29214.1"/>
    <property type="molecule type" value="Genomic_DNA"/>
</dbReference>
<name>M2P264_9PSEU</name>
<evidence type="ECO:0000313" key="2">
    <source>
        <dbReference type="EMBL" id="EMD29214.1"/>
    </source>
</evidence>
<evidence type="ECO:0000313" key="3">
    <source>
        <dbReference type="Proteomes" id="UP000014137"/>
    </source>
</evidence>
<feature type="domain" description="CHAT" evidence="1">
    <location>
        <begin position="185"/>
        <end position="377"/>
    </location>
</feature>
<dbReference type="Proteomes" id="UP000014137">
    <property type="component" value="Unassembled WGS sequence"/>
</dbReference>
<protein>
    <recommendedName>
        <fullName evidence="1">CHAT domain-containing protein</fullName>
    </recommendedName>
</protein>
<dbReference type="RefSeq" id="WP_005151472.1">
    <property type="nucleotide sequence ID" value="NZ_ANMG01000005.1"/>
</dbReference>
<dbReference type="AlphaFoldDB" id="M2P264"/>
<proteinExistence type="predicted"/>
<accession>M2P264</accession>
<dbReference type="OrthoDB" id="3338105at2"/>
<sequence>MTIRIAAAPGGTRITCKSALRGVLDFTHVLEDSAIGEARKELNDGLTALKRAQPDLHGTGDPRHLQELAEILGETGRTMIFLLFGHEAEEIRALQIFWEKALPAWRNRAYLPVIECLGDEKQLLPLEFLPLLDMNGCDREIADGDDFVKKLRAFIGFSCVVRRRLKLPVHDENPVLATTTDGKLRIRYLQHDGLKGAKAELAWLTSEAAAKAAILGPLPSGPLDADEFAQRLFDPDAAECPDTAPALEHFACHCYTSTRTSPLKYELQLRGGGSDLRVTLRDLAQRMVSLASPEQRRPQDMPLVVLNACGGSMVDAMTSIGFPKLFLGNGNRGFLGSEIAIPDDFAAAFSEEFYRGLLLDEKPFGQSVHLARERLLTSFLNPLGLAYVAYGNTDLRTAEGKAGADARRNDSG</sequence>
<evidence type="ECO:0000259" key="1">
    <source>
        <dbReference type="Pfam" id="PF12770"/>
    </source>
</evidence>
<dbReference type="Pfam" id="PF12770">
    <property type="entry name" value="CHAT"/>
    <property type="match status" value="1"/>
</dbReference>
<dbReference type="InterPro" id="IPR024983">
    <property type="entry name" value="CHAT_dom"/>
</dbReference>
<dbReference type="PATRIC" id="fig|1238180.3.peg.940"/>
<gene>
    <name evidence="2" type="ORF">C791_4954</name>
</gene>